<name>A0A8H6IJU0_9AGAR</name>
<feature type="region of interest" description="Disordered" evidence="1">
    <location>
        <begin position="1"/>
        <end position="24"/>
    </location>
</feature>
<accession>A0A8H6IJU0</accession>
<feature type="region of interest" description="Disordered" evidence="1">
    <location>
        <begin position="137"/>
        <end position="212"/>
    </location>
</feature>
<feature type="transmembrane region" description="Helical" evidence="2">
    <location>
        <begin position="1038"/>
        <end position="1056"/>
    </location>
</feature>
<evidence type="ECO:0000313" key="4">
    <source>
        <dbReference type="Proteomes" id="UP000521943"/>
    </source>
</evidence>
<keyword evidence="4" id="KW-1185">Reference proteome</keyword>
<proteinExistence type="predicted"/>
<feature type="compositionally biased region" description="Basic and acidic residues" evidence="1">
    <location>
        <begin position="998"/>
        <end position="1007"/>
    </location>
</feature>
<keyword evidence="2" id="KW-1133">Transmembrane helix</keyword>
<feature type="compositionally biased region" description="Acidic residues" evidence="1">
    <location>
        <begin position="509"/>
        <end position="519"/>
    </location>
</feature>
<comment type="caution">
    <text evidence="3">The sequence shown here is derived from an EMBL/GenBank/DDBJ whole genome shotgun (WGS) entry which is preliminary data.</text>
</comment>
<feature type="compositionally biased region" description="Basic residues" evidence="1">
    <location>
        <begin position="374"/>
        <end position="384"/>
    </location>
</feature>
<dbReference type="EMBL" id="JACGCI010000002">
    <property type="protein sequence ID" value="KAF6765567.1"/>
    <property type="molecule type" value="Genomic_DNA"/>
</dbReference>
<reference evidence="3 4" key="1">
    <citation type="submission" date="2020-07" db="EMBL/GenBank/DDBJ databases">
        <title>Comparative genomics of pyrophilous fungi reveals a link between fire events and developmental genes.</title>
        <authorList>
            <consortium name="DOE Joint Genome Institute"/>
            <person name="Steindorff A.S."/>
            <person name="Carver A."/>
            <person name="Calhoun S."/>
            <person name="Stillman K."/>
            <person name="Liu H."/>
            <person name="Lipzen A."/>
            <person name="Pangilinan J."/>
            <person name="Labutti K."/>
            <person name="Bruns T.D."/>
            <person name="Grigoriev I.V."/>
        </authorList>
    </citation>
    <scope>NUCLEOTIDE SEQUENCE [LARGE SCALE GENOMIC DNA]</scope>
    <source>
        <strain evidence="3 4">CBS 144469</strain>
    </source>
</reference>
<feature type="compositionally biased region" description="Acidic residues" evidence="1">
    <location>
        <begin position="527"/>
        <end position="542"/>
    </location>
</feature>
<gene>
    <name evidence="3" type="ORF">DFP72DRAFT_1108393</name>
</gene>
<feature type="transmembrane region" description="Helical" evidence="2">
    <location>
        <begin position="1015"/>
        <end position="1031"/>
    </location>
</feature>
<organism evidence="3 4">
    <name type="scientific">Ephemerocybe angulata</name>
    <dbReference type="NCBI Taxonomy" id="980116"/>
    <lineage>
        <taxon>Eukaryota</taxon>
        <taxon>Fungi</taxon>
        <taxon>Dikarya</taxon>
        <taxon>Basidiomycota</taxon>
        <taxon>Agaricomycotina</taxon>
        <taxon>Agaricomycetes</taxon>
        <taxon>Agaricomycetidae</taxon>
        <taxon>Agaricales</taxon>
        <taxon>Agaricineae</taxon>
        <taxon>Psathyrellaceae</taxon>
        <taxon>Ephemerocybe</taxon>
    </lineage>
</organism>
<feature type="compositionally biased region" description="Basic and acidic residues" evidence="1">
    <location>
        <begin position="979"/>
        <end position="989"/>
    </location>
</feature>
<feature type="compositionally biased region" description="Polar residues" evidence="1">
    <location>
        <begin position="584"/>
        <end position="593"/>
    </location>
</feature>
<feature type="compositionally biased region" description="Basic and acidic residues" evidence="1">
    <location>
        <begin position="296"/>
        <end position="307"/>
    </location>
</feature>
<feature type="region of interest" description="Disordered" evidence="1">
    <location>
        <begin position="963"/>
        <end position="1007"/>
    </location>
</feature>
<feature type="compositionally biased region" description="Basic and acidic residues" evidence="1">
    <location>
        <begin position="563"/>
        <end position="573"/>
    </location>
</feature>
<feature type="compositionally biased region" description="Polar residues" evidence="1">
    <location>
        <begin position="166"/>
        <end position="177"/>
    </location>
</feature>
<keyword evidence="2" id="KW-0812">Transmembrane</keyword>
<feature type="compositionally biased region" description="Basic and acidic residues" evidence="1">
    <location>
        <begin position="386"/>
        <end position="401"/>
    </location>
</feature>
<dbReference type="AlphaFoldDB" id="A0A8H6IJU0"/>
<dbReference type="Proteomes" id="UP000521943">
    <property type="component" value="Unassembled WGS sequence"/>
</dbReference>
<dbReference type="OrthoDB" id="3070904at2759"/>
<feature type="transmembrane region" description="Helical" evidence="2">
    <location>
        <begin position="1076"/>
        <end position="1095"/>
    </location>
</feature>
<feature type="region of interest" description="Disordered" evidence="1">
    <location>
        <begin position="284"/>
        <end position="643"/>
    </location>
</feature>
<feature type="compositionally biased region" description="Polar residues" evidence="1">
    <location>
        <begin position="783"/>
        <end position="817"/>
    </location>
</feature>
<feature type="region of interest" description="Disordered" evidence="1">
    <location>
        <begin position="782"/>
        <end position="817"/>
    </location>
</feature>
<keyword evidence="2" id="KW-0472">Membrane</keyword>
<feature type="compositionally biased region" description="Basic residues" evidence="1">
    <location>
        <begin position="137"/>
        <end position="152"/>
    </location>
</feature>
<sequence length="1104" mass="119639">MLSPPPSPQPTRQKIRGRPEPGWFSSLQTESHVQPRDMASRREVCHGDKLRLRLLCTCTSHTTALALTTISTPPCYHRHVCVTVERCERSPTPAPARSRPTNHRLLHVQRREQSCHTRDCPGPPLCDLPLRLHHHRTVSSRRTTHAHHRHPRPPPPHHPSVGCANTGPSPRRTNPLETTTTTSSAVSNDAPDTDTTHACVERHPRHHPPHHITVFASNNALSTTSSTSAASNDTLVPFLYHPPSPPTSLASNDANAEGLSTSHTPLVSLLSNLHLNIKSISSNPALTTSTMPVTHGAEHRQNEEARAKLPTSRSGLVRGTADTNSGAPLPSTVANPGGRKRALTTEDILKDQRKKKKKEEQGGGGSTKVDGGKKSKKGKGKGGKGRINDKRAEELEREAATKNKKLTGAEAILAAGDASIAPPPMQTPVEGEVQTLPSPLNLTTRKRLSDMPDQSPKVLSGSGENSSPQNGGRTDMPADVTVVGLVYPGHDNDGSEGAPEGEASKSDDKEDDEASTGEDNDSRDASDGDSEASEESGEESEGFEASSSMGEYSADPEADVRDDEAGSKPEQHDSTAPPVINKASPPSSGSTEGNGPASIEVDVPTGNIYGEAHESKPATTGADIKMGSPPRKGSSRTSGGILRGKAIGRVPNLADEDQADLTVIPATQGLVFIYLDETNTPKNVHPISTSPAFVFPYPAHSPLHEILRVLASEHYKEVIRLNPTIHAWTKVLATRPPIWVSHGFFNKASEVSMSHSLQWDIEDGEYVVHILAACHASAIDSAPSRSATPMSATTPSRASSVQPGPLTIPQTASTQPQVANTKHILATALGLPVRSRDEKLTLKASYAYWKMARKAIAELPDRKLDPTWPLPGCTQTDIVDLFIGHSFWASHWKYFEHVYLLEDLHSWMESSHPDPTLSEKVWGSTINPTFADMFELMQREGILTVNGNKRVVHQARVQQLRGLVGSGSGEKKKSHKKKDRDGKGREKKDKKEKKRHVDGKGAGEGSSRRRDLGQYIYYMVLYAASIAIWIRSCAPLRVLVLMAAVTPGIAAPTQPIPDIPFSTFSKVVLQSFHKDISLATVLVILFSILENPSIFDHHSRHKFK</sequence>
<feature type="compositionally biased region" description="Polar residues" evidence="1">
    <location>
        <begin position="462"/>
        <end position="472"/>
    </location>
</feature>
<evidence type="ECO:0000256" key="1">
    <source>
        <dbReference type="SAM" id="MobiDB-lite"/>
    </source>
</evidence>
<protein>
    <submittedName>
        <fullName evidence="3">Uncharacterized protein</fullName>
    </submittedName>
</protein>
<evidence type="ECO:0000313" key="3">
    <source>
        <dbReference type="EMBL" id="KAF6765567.1"/>
    </source>
</evidence>
<evidence type="ECO:0000256" key="2">
    <source>
        <dbReference type="SAM" id="Phobius"/>
    </source>
</evidence>